<feature type="region of interest" description="Disordered" evidence="1">
    <location>
        <begin position="554"/>
        <end position="593"/>
    </location>
</feature>
<feature type="region of interest" description="Disordered" evidence="1">
    <location>
        <begin position="349"/>
        <end position="509"/>
    </location>
</feature>
<feature type="compositionally biased region" description="Basic residues" evidence="1">
    <location>
        <begin position="352"/>
        <end position="361"/>
    </location>
</feature>
<feature type="region of interest" description="Disordered" evidence="1">
    <location>
        <begin position="659"/>
        <end position="730"/>
    </location>
</feature>
<accession>A0A2N8UEV2</accession>
<evidence type="ECO:0000313" key="3">
    <source>
        <dbReference type="Proteomes" id="UP000239563"/>
    </source>
</evidence>
<feature type="compositionally biased region" description="Basic and acidic residues" evidence="1">
    <location>
        <begin position="990"/>
        <end position="1020"/>
    </location>
</feature>
<name>A0A2N8UEV2_9BASI</name>
<feature type="compositionally biased region" description="Polar residues" evidence="1">
    <location>
        <begin position="762"/>
        <end position="771"/>
    </location>
</feature>
<feature type="compositionally biased region" description="Low complexity" evidence="1">
    <location>
        <begin position="1088"/>
        <end position="1105"/>
    </location>
</feature>
<dbReference type="Proteomes" id="UP000239563">
    <property type="component" value="Chromosome VII"/>
</dbReference>
<organism evidence="2 3">
    <name type="scientific">Sporisorium reilianum f. sp. reilianum</name>
    <dbReference type="NCBI Taxonomy" id="72559"/>
    <lineage>
        <taxon>Eukaryota</taxon>
        <taxon>Fungi</taxon>
        <taxon>Dikarya</taxon>
        <taxon>Basidiomycota</taxon>
        <taxon>Ustilaginomycotina</taxon>
        <taxon>Ustilaginomycetes</taxon>
        <taxon>Ustilaginales</taxon>
        <taxon>Ustilaginaceae</taxon>
        <taxon>Sporisorium</taxon>
    </lineage>
</organism>
<dbReference type="EMBL" id="LT795060">
    <property type="protein sequence ID" value="SJX63331.1"/>
    <property type="molecule type" value="Genomic_DNA"/>
</dbReference>
<feature type="compositionally biased region" description="Polar residues" evidence="1">
    <location>
        <begin position="1034"/>
        <end position="1048"/>
    </location>
</feature>
<reference evidence="2 3" key="1">
    <citation type="submission" date="2017-02" db="EMBL/GenBank/DDBJ databases">
        <authorList>
            <person name="Peterson S.W."/>
        </authorList>
    </citation>
    <scope>NUCLEOTIDE SEQUENCE [LARGE SCALE GENOMIC DNA]</scope>
    <source>
        <strain evidence="2 3">SRS1_H2-8</strain>
    </source>
</reference>
<dbReference type="AlphaFoldDB" id="A0A2N8UEV2"/>
<evidence type="ECO:0000313" key="2">
    <source>
        <dbReference type="EMBL" id="SJX63331.1"/>
    </source>
</evidence>
<evidence type="ECO:0000256" key="1">
    <source>
        <dbReference type="SAM" id="MobiDB-lite"/>
    </source>
</evidence>
<sequence length="1142" mass="123799">MPTQGSPAHLYSFDARVVQSPSLRKTTLPCPQDTPPYTPRSKSLDLLRSDAATPVNARNSLDTLSTLKGHRISSPIFLNSSIGVKPLPQEPRHLDSPTIHEDELELEQDRVPANTDRASQNVRASTMPRYAMGAATVDNALQPKTPSRRQMAADNLLKSKFSMSPVQPSKRSKARNSEDRIYATVATHRLPEGVLSQDNARSALGNWSHSLGMAARKLQKSALPRKASDESYQTTTLEVHREVNESLAVVTPEKAKSSLRSATSLASIRRFITPSRRTRKVSSTRGLAASRRAMLTVDDVVVERFAASSNGSDDGGWIDADGRASRDGLSRMQCEVMEPADSSAYLVVPHRATGRSSRKKKQAEVDSIVSRRRAPLSPDFYEPPSQQRLPGQDFAEAFEESLKQQQRSSSPTPPHSAPPADSAEVGADEDKPAAPGPPGQSKLKTLQLLARRPFNAFGKKMREMEKSWWPSRGSQDLPPKSAADADQPGCEAQAHTQPMRRSEDLLSQASPRVCDTMTMAHKSRSVELDRIQLPSKVVPLRSSANVGYKRRPTIPDAFAKTAPPQELPPPRKDAANSVKQTPSSQPRISDQRHPWMKQLQLPAASRPAASRPAAVGVVFAADPSARQIWPKMDVEDIVSQRNIIPSVSLTAASVALSQHIPTKQSPRRPPASLLGQSLPIPPRSGRSRASTISSQSSTTSSPSGKVIVSRRSYGQRLRSPSTREETGSIRSVGTSILFTESPPGSPGMRKLMSPYYVTRSPNTVRVRSPPTTVLLPKYSPRRSAGKMGSLRRVPSVAFTDDDSEMGEEQEWMDEGPDAASSAGMYEGAAVYRSRFEDSAYPAAIRPGFLEMSEATQTLSNLVTTFSGSSGSLSLHSSPYKNKDTPDRHVTGTPRGLYGIMEADEHSFARASPPLPHHHLTSPARQRLISIASLVSTEANSSFEDSEELQRLLDSIMAADLGGGVSGGSYDTSGSTRDMALLSPFGSPVEYRGDSRTVGSKDVKEEGERDTPKRVVEERPPPPKFLLNDRPISPPDSSWMSDHTHSNCASAEEGEGERRSAYGPFEPSSTAVRESILSSAPAAVAQQAAATATQAAFRMGPQSWSKPQPPPPMVPHDDSGYASFSILESYGVSPQSQAGAHAH</sequence>
<feature type="compositionally biased region" description="Low complexity" evidence="1">
    <location>
        <begin position="683"/>
        <end position="703"/>
    </location>
</feature>
<feature type="region of interest" description="Disordered" evidence="1">
    <location>
        <begin position="967"/>
        <end position="1061"/>
    </location>
</feature>
<feature type="region of interest" description="Disordered" evidence="1">
    <location>
        <begin position="762"/>
        <end position="791"/>
    </location>
</feature>
<protein>
    <submittedName>
        <fullName evidence="2">Uncharacterized protein</fullName>
    </submittedName>
</protein>
<feature type="compositionally biased region" description="Polar residues" evidence="1">
    <location>
        <begin position="577"/>
        <end position="588"/>
    </location>
</feature>
<feature type="region of interest" description="Disordered" evidence="1">
    <location>
        <begin position="1088"/>
        <end position="1120"/>
    </location>
</feature>
<proteinExistence type="predicted"/>
<gene>
    <name evidence="2" type="ORF">SRS1_14151</name>
</gene>